<evidence type="ECO:0000256" key="2">
    <source>
        <dbReference type="ARBA" id="ARBA00022723"/>
    </source>
</evidence>
<dbReference type="SUPFAM" id="SSF54862">
    <property type="entry name" value="4Fe-4S ferredoxins"/>
    <property type="match status" value="1"/>
</dbReference>
<feature type="domain" description="4Fe-4S ferredoxin-type" evidence="5">
    <location>
        <begin position="50"/>
        <end position="78"/>
    </location>
</feature>
<dbReference type="PROSITE" id="PS51379">
    <property type="entry name" value="4FE4S_FER_2"/>
    <property type="match status" value="2"/>
</dbReference>
<dbReference type="Gene3D" id="3.30.70.20">
    <property type="match status" value="1"/>
</dbReference>
<evidence type="ECO:0000313" key="6">
    <source>
        <dbReference type="EMBL" id="GAI79671.1"/>
    </source>
</evidence>
<accession>X1SKI0</accession>
<dbReference type="EMBL" id="BARW01006708">
    <property type="protein sequence ID" value="GAI79671.1"/>
    <property type="molecule type" value="Genomic_DNA"/>
</dbReference>
<keyword evidence="1" id="KW-0004">4Fe-4S</keyword>
<dbReference type="PROSITE" id="PS00198">
    <property type="entry name" value="4FE4S_FER_1"/>
    <property type="match status" value="1"/>
</dbReference>
<gene>
    <name evidence="6" type="ORF">S12H4_14086</name>
</gene>
<dbReference type="AlphaFoldDB" id="X1SKI0"/>
<dbReference type="InterPro" id="IPR050572">
    <property type="entry name" value="Fe-S_Ferredoxin"/>
</dbReference>
<dbReference type="GO" id="GO:0046872">
    <property type="term" value="F:metal ion binding"/>
    <property type="evidence" value="ECO:0007669"/>
    <property type="project" value="UniProtKB-KW"/>
</dbReference>
<feature type="domain" description="4Fe-4S ferredoxin-type" evidence="5">
    <location>
        <begin position="79"/>
        <end position="108"/>
    </location>
</feature>
<proteinExistence type="predicted"/>
<organism evidence="6">
    <name type="scientific">marine sediment metagenome</name>
    <dbReference type="NCBI Taxonomy" id="412755"/>
    <lineage>
        <taxon>unclassified sequences</taxon>
        <taxon>metagenomes</taxon>
        <taxon>ecological metagenomes</taxon>
    </lineage>
</organism>
<evidence type="ECO:0000259" key="5">
    <source>
        <dbReference type="PROSITE" id="PS51379"/>
    </source>
</evidence>
<name>X1SKI0_9ZZZZ</name>
<dbReference type="GO" id="GO:0051539">
    <property type="term" value="F:4 iron, 4 sulfur cluster binding"/>
    <property type="evidence" value="ECO:0007669"/>
    <property type="project" value="UniProtKB-KW"/>
</dbReference>
<dbReference type="InterPro" id="IPR017900">
    <property type="entry name" value="4Fe4S_Fe_S_CS"/>
</dbReference>
<protein>
    <recommendedName>
        <fullName evidence="5">4Fe-4S ferredoxin-type domain-containing protein</fullName>
    </recommendedName>
</protein>
<evidence type="ECO:0000256" key="3">
    <source>
        <dbReference type="ARBA" id="ARBA00023004"/>
    </source>
</evidence>
<comment type="caution">
    <text evidence="6">The sequence shown here is derived from an EMBL/GenBank/DDBJ whole genome shotgun (WGS) entry which is preliminary data.</text>
</comment>
<dbReference type="PANTHER" id="PTHR43687">
    <property type="entry name" value="ADENYLYLSULFATE REDUCTASE, BETA SUBUNIT"/>
    <property type="match status" value="1"/>
</dbReference>
<dbReference type="InterPro" id="IPR017896">
    <property type="entry name" value="4Fe4S_Fe-S-bd"/>
</dbReference>
<dbReference type="Pfam" id="PF13237">
    <property type="entry name" value="Fer4_10"/>
    <property type="match status" value="1"/>
</dbReference>
<keyword evidence="4" id="KW-0411">Iron-sulfur</keyword>
<sequence length="127" mass="13746">MIDEAEGFGVPDTGHFMSMCFCCPCCCIDGIIVQNASKGLSAVFKRMDGITVKVDEDLCVGCEDCLEVCVFNGMEMIDNKAVVNQNNCLGCGRCETTCPNEAITISITDLSYVDKLIKDLEAHVEVS</sequence>
<keyword evidence="3" id="KW-0408">Iron</keyword>
<dbReference type="PANTHER" id="PTHR43687:SF1">
    <property type="entry name" value="FERREDOXIN III"/>
    <property type="match status" value="1"/>
</dbReference>
<evidence type="ECO:0000256" key="1">
    <source>
        <dbReference type="ARBA" id="ARBA00022485"/>
    </source>
</evidence>
<keyword evidence="2" id="KW-0479">Metal-binding</keyword>
<evidence type="ECO:0000256" key="4">
    <source>
        <dbReference type="ARBA" id="ARBA00023014"/>
    </source>
</evidence>
<reference evidence="6" key="1">
    <citation type="journal article" date="2014" name="Front. Microbiol.">
        <title>High frequency of phylogenetically diverse reductive dehalogenase-homologous genes in deep subseafloor sedimentary metagenomes.</title>
        <authorList>
            <person name="Kawai M."/>
            <person name="Futagami T."/>
            <person name="Toyoda A."/>
            <person name="Takaki Y."/>
            <person name="Nishi S."/>
            <person name="Hori S."/>
            <person name="Arai W."/>
            <person name="Tsubouchi T."/>
            <person name="Morono Y."/>
            <person name="Uchiyama I."/>
            <person name="Ito T."/>
            <person name="Fujiyama A."/>
            <person name="Inagaki F."/>
            <person name="Takami H."/>
        </authorList>
    </citation>
    <scope>NUCLEOTIDE SEQUENCE</scope>
    <source>
        <strain evidence="6">Expedition CK06-06</strain>
    </source>
</reference>